<feature type="region of interest" description="Disordered" evidence="1">
    <location>
        <begin position="1"/>
        <end position="21"/>
    </location>
</feature>
<dbReference type="AlphaFoldDB" id="A0A183C572"/>
<dbReference type="InterPro" id="IPR008974">
    <property type="entry name" value="TRAF-like"/>
</dbReference>
<evidence type="ECO:0000313" key="2">
    <source>
        <dbReference type="Proteomes" id="UP000050741"/>
    </source>
</evidence>
<evidence type="ECO:0000256" key="1">
    <source>
        <dbReference type="SAM" id="MobiDB-lite"/>
    </source>
</evidence>
<protein>
    <submittedName>
        <fullName evidence="3">MATH domain-containing protein</fullName>
    </submittedName>
</protein>
<name>A0A183C572_GLOPA</name>
<evidence type="ECO:0000313" key="3">
    <source>
        <dbReference type="WBParaSite" id="GPLIN_000801700"/>
    </source>
</evidence>
<proteinExistence type="predicted"/>
<sequence length="191" mass="21767">MYPAQSECLSNTGDDQAKGRGPNEAFSAPVVYINGLPWRIGIRQFNAYIDIYLKHGLDLSQFGVVSCNKSGECLMKQGHLDNFDVYTANDCNWGLKFVKIEELMDPKNGLYDEKEDAVTFKAEVRVRIEDVLLVNGEAVNVNKHKKILKEMSKEDFAVSGKNYFNYLSESNKLGDEEIEELRERHKKLFGM</sequence>
<dbReference type="Gene3D" id="2.60.210.10">
    <property type="entry name" value="Apoptosis, Tumor Necrosis Factor Receptor Associated Protein 2, Chain A"/>
    <property type="match status" value="1"/>
</dbReference>
<reference evidence="3" key="2">
    <citation type="submission" date="2016-06" db="UniProtKB">
        <authorList>
            <consortium name="WormBaseParasite"/>
        </authorList>
    </citation>
    <scope>IDENTIFICATION</scope>
</reference>
<reference evidence="2" key="1">
    <citation type="submission" date="2014-05" db="EMBL/GenBank/DDBJ databases">
        <title>The genome and life-stage specific transcriptomes of Globodera pallida elucidate key aspects of plant parasitism by a cyst nematode.</title>
        <authorList>
            <person name="Cotton J.A."/>
            <person name="Lilley C.J."/>
            <person name="Jones L.M."/>
            <person name="Kikuchi T."/>
            <person name="Reid A.J."/>
            <person name="Thorpe P."/>
            <person name="Tsai I.J."/>
            <person name="Beasley H."/>
            <person name="Blok V."/>
            <person name="Cock P.J.A."/>
            <person name="Van den Akker S.E."/>
            <person name="Holroyd N."/>
            <person name="Hunt M."/>
            <person name="Mantelin S."/>
            <person name="Naghra H."/>
            <person name="Pain A."/>
            <person name="Palomares-Rius J.E."/>
            <person name="Zarowiecki M."/>
            <person name="Berriman M."/>
            <person name="Jones J.T."/>
            <person name="Urwin P.E."/>
        </authorList>
    </citation>
    <scope>NUCLEOTIDE SEQUENCE [LARGE SCALE GENOMIC DNA]</scope>
    <source>
        <strain evidence="2">Lindley</strain>
    </source>
</reference>
<keyword evidence="2" id="KW-1185">Reference proteome</keyword>
<accession>A0A183C572</accession>
<organism evidence="2 3">
    <name type="scientific">Globodera pallida</name>
    <name type="common">Potato cyst nematode worm</name>
    <name type="synonym">Heterodera pallida</name>
    <dbReference type="NCBI Taxonomy" id="36090"/>
    <lineage>
        <taxon>Eukaryota</taxon>
        <taxon>Metazoa</taxon>
        <taxon>Ecdysozoa</taxon>
        <taxon>Nematoda</taxon>
        <taxon>Chromadorea</taxon>
        <taxon>Rhabditida</taxon>
        <taxon>Tylenchina</taxon>
        <taxon>Tylenchomorpha</taxon>
        <taxon>Tylenchoidea</taxon>
        <taxon>Heteroderidae</taxon>
        <taxon>Heteroderinae</taxon>
        <taxon>Globodera</taxon>
    </lineage>
</organism>
<dbReference type="Proteomes" id="UP000050741">
    <property type="component" value="Unassembled WGS sequence"/>
</dbReference>
<dbReference type="WBParaSite" id="GPLIN_000801700">
    <property type="protein sequence ID" value="GPLIN_000801700"/>
    <property type="gene ID" value="GPLIN_000801700"/>
</dbReference>